<evidence type="ECO:0000256" key="1">
    <source>
        <dbReference type="ARBA" id="ARBA00022801"/>
    </source>
</evidence>
<dbReference type="Pfam" id="PF00561">
    <property type="entry name" value="Abhydrolase_1"/>
    <property type="match status" value="1"/>
</dbReference>
<comment type="caution">
    <text evidence="3">The sequence shown here is derived from an EMBL/GenBank/DDBJ whole genome shotgun (WGS) entry which is preliminary data.</text>
</comment>
<reference evidence="3" key="1">
    <citation type="journal article" date="2014" name="Int. J. Syst. Evol. Microbiol.">
        <title>Complete genome sequence of Corynebacterium casei LMG S-19264T (=DSM 44701T), isolated from a smear-ripened cheese.</title>
        <authorList>
            <consortium name="US DOE Joint Genome Institute (JGI-PGF)"/>
            <person name="Walter F."/>
            <person name="Albersmeier A."/>
            <person name="Kalinowski J."/>
            <person name="Ruckert C."/>
        </authorList>
    </citation>
    <scope>NUCLEOTIDE SEQUENCE</scope>
    <source>
        <strain evidence="3">CGMCC 1.15519</strain>
    </source>
</reference>
<dbReference type="Gene3D" id="3.40.50.1820">
    <property type="entry name" value="alpha/beta hydrolase"/>
    <property type="match status" value="1"/>
</dbReference>
<dbReference type="GO" id="GO:0016787">
    <property type="term" value="F:hydrolase activity"/>
    <property type="evidence" value="ECO:0007669"/>
    <property type="project" value="UniProtKB-KW"/>
</dbReference>
<dbReference type="AlphaFoldDB" id="A0A917E863"/>
<organism evidence="3 4">
    <name type="scientific">Sandarakinorhabdus glacialis</name>
    <dbReference type="NCBI Taxonomy" id="1614636"/>
    <lineage>
        <taxon>Bacteria</taxon>
        <taxon>Pseudomonadati</taxon>
        <taxon>Pseudomonadota</taxon>
        <taxon>Alphaproteobacteria</taxon>
        <taxon>Sphingomonadales</taxon>
        <taxon>Sphingosinicellaceae</taxon>
        <taxon>Sandarakinorhabdus</taxon>
    </lineage>
</organism>
<keyword evidence="4" id="KW-1185">Reference proteome</keyword>
<reference evidence="3" key="2">
    <citation type="submission" date="2020-09" db="EMBL/GenBank/DDBJ databases">
        <authorList>
            <person name="Sun Q."/>
            <person name="Zhou Y."/>
        </authorList>
    </citation>
    <scope>NUCLEOTIDE SEQUENCE</scope>
    <source>
        <strain evidence="3">CGMCC 1.15519</strain>
    </source>
</reference>
<dbReference type="InterPro" id="IPR029058">
    <property type="entry name" value="AB_hydrolase_fold"/>
</dbReference>
<feature type="domain" description="AB hydrolase-1" evidence="2">
    <location>
        <begin position="42"/>
        <end position="318"/>
    </location>
</feature>
<sequence>MTAGESKPVSGALARQMPPVQYADSNGLRMAYYEVGPREGVPVVFCHGFPELAFSWRHQLRAFEAAGRWAIAPDQRGYGLTGGPDGAANYDLEHLTGDLVGLLDSLGIEKAIFCGHDWGGMVVWEMALRHPDRVAGVIGVNTPFMPRGPVDPIAGMRAVFGEDMYIVWFQQPGRADAVLAEDPERTIRFFMRKPMETLEQYAKRPSAERTLALGEALKVYDQAGDAFQFLSDDEIAAFAETFAATGFTGGINWYRNFTRNWEQSAGRSEHVAVPSLMIMAENDIVLSPAMTEGMEAYVPDLERYLVRESGHWTQQEKPEEVSKALLDWLGRRFPGG</sequence>
<dbReference type="InterPro" id="IPR000073">
    <property type="entry name" value="AB_hydrolase_1"/>
</dbReference>
<dbReference type="InterPro" id="IPR000639">
    <property type="entry name" value="Epox_hydrolase-like"/>
</dbReference>
<gene>
    <name evidence="3" type="ORF">GCM10011529_20010</name>
</gene>
<name>A0A917E863_9SPHN</name>
<protein>
    <submittedName>
        <fullName evidence="3">Epoxide hydrolase</fullName>
    </submittedName>
</protein>
<dbReference type="PRINTS" id="PR00412">
    <property type="entry name" value="EPOXHYDRLASE"/>
</dbReference>
<accession>A0A917E863</accession>
<keyword evidence="1 3" id="KW-0378">Hydrolase</keyword>
<dbReference type="RefSeq" id="WP_188762811.1">
    <property type="nucleotide sequence ID" value="NZ_BMJM01000006.1"/>
</dbReference>
<proteinExistence type="predicted"/>
<dbReference type="SUPFAM" id="SSF53474">
    <property type="entry name" value="alpha/beta-Hydrolases"/>
    <property type="match status" value="1"/>
</dbReference>
<dbReference type="EMBL" id="BMJM01000006">
    <property type="protein sequence ID" value="GGE13624.1"/>
    <property type="molecule type" value="Genomic_DNA"/>
</dbReference>
<evidence type="ECO:0000313" key="4">
    <source>
        <dbReference type="Proteomes" id="UP000635071"/>
    </source>
</evidence>
<dbReference type="Proteomes" id="UP000635071">
    <property type="component" value="Unassembled WGS sequence"/>
</dbReference>
<evidence type="ECO:0000313" key="3">
    <source>
        <dbReference type="EMBL" id="GGE13624.1"/>
    </source>
</evidence>
<dbReference type="PANTHER" id="PTHR43329">
    <property type="entry name" value="EPOXIDE HYDROLASE"/>
    <property type="match status" value="1"/>
</dbReference>
<evidence type="ECO:0000259" key="2">
    <source>
        <dbReference type="Pfam" id="PF00561"/>
    </source>
</evidence>